<gene>
    <name evidence="1" type="ORF">FQK01_07355</name>
</gene>
<comment type="caution">
    <text evidence="1">The sequence shown here is derived from an EMBL/GenBank/DDBJ whole genome shotgun (WGS) entry which is preliminary data.</text>
</comment>
<evidence type="ECO:0000313" key="1">
    <source>
        <dbReference type="EMBL" id="TWQ54483.1"/>
    </source>
</evidence>
<dbReference type="Proteomes" id="UP000320455">
    <property type="component" value="Unassembled WGS sequence"/>
</dbReference>
<name>A0ABD7SBH5_XANVA</name>
<evidence type="ECO:0000313" key="2">
    <source>
        <dbReference type="Proteomes" id="UP000320455"/>
    </source>
</evidence>
<proteinExistence type="predicted"/>
<evidence type="ECO:0008006" key="3">
    <source>
        <dbReference type="Google" id="ProtNLM"/>
    </source>
</evidence>
<accession>A0ABD7SBH5</accession>
<reference evidence="2" key="1">
    <citation type="journal article" date="2020" name="Phytopathology">
        <title>Genomic acquisitions in emerging populations of Xanthomonas vasicola pv. vasculorum infecting corn in the U.S. and Argentina.</title>
        <authorList>
            <person name="Perez-Quintero A.L."/>
        </authorList>
    </citation>
    <scope>NUCLEOTIDE SEQUENCE [LARGE SCALE GENOMIC DNA]</scope>
    <source>
        <strain evidence="2">Xvh-L</strain>
    </source>
</reference>
<protein>
    <recommendedName>
        <fullName evidence="3">EAL domain-containing protein</fullName>
    </recommendedName>
</protein>
<organism evidence="1 2">
    <name type="scientific">Xanthomonas vasicola</name>
    <dbReference type="NCBI Taxonomy" id="56459"/>
    <lineage>
        <taxon>Bacteria</taxon>
        <taxon>Pseudomonadati</taxon>
        <taxon>Pseudomonadota</taxon>
        <taxon>Gammaproteobacteria</taxon>
        <taxon>Lysobacterales</taxon>
        <taxon>Lysobacteraceae</taxon>
        <taxon>Xanthomonas</taxon>
    </lineage>
</organism>
<dbReference type="EMBL" id="VOCK01000009">
    <property type="protein sequence ID" value="TWQ54483.1"/>
    <property type="molecule type" value="Genomic_DNA"/>
</dbReference>
<sequence>MTAITANQITRRHSHRATSGLQLAVDDNLGDFVFFKLVNDYFSNEIQAFGLELMSRAMRWVRRPACLSGLSGWSQFPTLVPRLPTSRVLH</sequence>
<dbReference type="AlphaFoldDB" id="A0ABD7SBH5"/>
<keyword evidence="2" id="KW-1185">Reference proteome</keyword>